<reference evidence="5 6" key="1">
    <citation type="submission" date="2007-05" db="EMBL/GenBank/DDBJ databases">
        <title>Complete sequence of Geobacter uraniireducens Rf4.</title>
        <authorList>
            <consortium name="US DOE Joint Genome Institute"/>
            <person name="Copeland A."/>
            <person name="Lucas S."/>
            <person name="Lapidus A."/>
            <person name="Barry K."/>
            <person name="Detter J.C."/>
            <person name="Glavina del Rio T."/>
            <person name="Hammon N."/>
            <person name="Israni S."/>
            <person name="Dalin E."/>
            <person name="Tice H."/>
            <person name="Pitluck S."/>
            <person name="Chertkov O."/>
            <person name="Brettin T."/>
            <person name="Bruce D."/>
            <person name="Han C."/>
            <person name="Schmutz J."/>
            <person name="Larimer F."/>
            <person name="Land M."/>
            <person name="Hauser L."/>
            <person name="Kyrpides N."/>
            <person name="Mikhailova N."/>
            <person name="Shelobolina E."/>
            <person name="Aklujkar M."/>
            <person name="Lovley D."/>
            <person name="Richardson P."/>
        </authorList>
    </citation>
    <scope>NUCLEOTIDE SEQUENCE [LARGE SCALE GENOMIC DNA]</scope>
    <source>
        <strain evidence="5 6">Rf4</strain>
    </source>
</reference>
<dbReference type="Pfam" id="PF19290">
    <property type="entry name" value="PmbA_TldD_2nd"/>
    <property type="match status" value="1"/>
</dbReference>
<dbReference type="InterPro" id="IPR002510">
    <property type="entry name" value="Metalloprtase-TldD/E_N"/>
</dbReference>
<dbReference type="GO" id="GO:0008237">
    <property type="term" value="F:metallopeptidase activity"/>
    <property type="evidence" value="ECO:0007669"/>
    <property type="project" value="InterPro"/>
</dbReference>
<dbReference type="SUPFAM" id="SSF111283">
    <property type="entry name" value="Putative modulator of DNA gyrase, PmbA/TldD"/>
    <property type="match status" value="1"/>
</dbReference>
<dbReference type="PANTHER" id="PTHR43421:SF1">
    <property type="entry name" value="METALLOPROTEASE PMBA"/>
    <property type="match status" value="1"/>
</dbReference>
<dbReference type="InterPro" id="IPR036059">
    <property type="entry name" value="TldD/PmbA_sf"/>
</dbReference>
<dbReference type="OrthoDB" id="9803618at2"/>
<dbReference type="HOGENOM" id="CLU_026425_0_0_7"/>
<dbReference type="InterPro" id="IPR047657">
    <property type="entry name" value="PmbA"/>
</dbReference>
<dbReference type="PANTHER" id="PTHR43421">
    <property type="entry name" value="METALLOPROTEASE PMBA"/>
    <property type="match status" value="1"/>
</dbReference>
<protein>
    <submittedName>
        <fullName evidence="5">Peptidase U62, modulator of DNA gyrase</fullName>
    </submittedName>
</protein>
<gene>
    <name evidence="5" type="ordered locus">Gura_1709</name>
</gene>
<evidence type="ECO:0000259" key="2">
    <source>
        <dbReference type="Pfam" id="PF01523"/>
    </source>
</evidence>
<dbReference type="InterPro" id="IPR035068">
    <property type="entry name" value="TldD/PmbA_N"/>
</dbReference>
<dbReference type="Pfam" id="PF01523">
    <property type="entry name" value="PmbA_TldD_1st"/>
    <property type="match status" value="1"/>
</dbReference>
<evidence type="ECO:0000259" key="3">
    <source>
        <dbReference type="Pfam" id="PF19289"/>
    </source>
</evidence>
<organism evidence="5 6">
    <name type="scientific">Geotalea uraniireducens (strain Rf4)</name>
    <name type="common">Geobacter uraniireducens</name>
    <dbReference type="NCBI Taxonomy" id="351605"/>
    <lineage>
        <taxon>Bacteria</taxon>
        <taxon>Pseudomonadati</taxon>
        <taxon>Thermodesulfobacteriota</taxon>
        <taxon>Desulfuromonadia</taxon>
        <taxon>Geobacterales</taxon>
        <taxon>Geobacteraceae</taxon>
        <taxon>Geotalea</taxon>
    </lineage>
</organism>
<dbReference type="GO" id="GO:0005829">
    <property type="term" value="C:cytosol"/>
    <property type="evidence" value="ECO:0007669"/>
    <property type="project" value="TreeGrafter"/>
</dbReference>
<comment type="similarity">
    <text evidence="1">Belongs to the peptidase U62 family.</text>
</comment>
<dbReference type="KEGG" id="gur:Gura_1709"/>
<dbReference type="STRING" id="351605.Gura_1709"/>
<dbReference type="AlphaFoldDB" id="A5GEP9"/>
<dbReference type="InterPro" id="IPR045569">
    <property type="entry name" value="Metalloprtase-TldD/E_C"/>
</dbReference>
<dbReference type="GO" id="GO:0006508">
    <property type="term" value="P:proteolysis"/>
    <property type="evidence" value="ECO:0007669"/>
    <property type="project" value="InterPro"/>
</dbReference>
<proteinExistence type="inferred from homology"/>
<feature type="domain" description="Metalloprotease TldD/E N-terminal" evidence="2">
    <location>
        <begin position="22"/>
        <end position="83"/>
    </location>
</feature>
<evidence type="ECO:0000313" key="6">
    <source>
        <dbReference type="Proteomes" id="UP000006695"/>
    </source>
</evidence>
<feature type="domain" description="Metalloprotease TldD/E central" evidence="4">
    <location>
        <begin position="115"/>
        <end position="218"/>
    </location>
</feature>
<name>A5GEP9_GEOUR</name>
<dbReference type="Pfam" id="PF19289">
    <property type="entry name" value="PmbA_TldD_3rd"/>
    <property type="match status" value="1"/>
</dbReference>
<evidence type="ECO:0000256" key="1">
    <source>
        <dbReference type="ARBA" id="ARBA00005836"/>
    </source>
</evidence>
<accession>A5GEP9</accession>
<dbReference type="Proteomes" id="UP000006695">
    <property type="component" value="Chromosome"/>
</dbReference>
<dbReference type="InterPro" id="IPR045570">
    <property type="entry name" value="Metalloprtase-TldD/E_cen_dom"/>
</dbReference>
<dbReference type="EMBL" id="CP000698">
    <property type="protein sequence ID" value="ABQ25904.1"/>
    <property type="molecule type" value="Genomic_DNA"/>
</dbReference>
<dbReference type="Gene3D" id="3.30.2290.10">
    <property type="entry name" value="PmbA/TldD superfamily"/>
    <property type="match status" value="1"/>
</dbReference>
<feature type="domain" description="Metalloprotease TldD/E C-terminal" evidence="3">
    <location>
        <begin position="227"/>
        <end position="444"/>
    </location>
</feature>
<sequence length="445" mass="47183">MDFQQIAGNIERLLKSRVPDGYEIMLGASRNLSIEVKDQQVDTFKCSEPVGVSVRVLKAHGMGFSFSTSMDDADLVRMIDNAVIGAETQTPDEFNGFPPPQSYLDVSGMFDAGLAAVGEEEKIGRALELERLTLAEDSRVKRVRKSTYGESSYEVFIRNSLGVEGSYRGTSVSSSISAVAEENGDSQMGWDFGFSNRFSGVDVALIARTAAVKATGLLGARNIPTLRCPALLDNYVATEILEVLASSFLAENVQKGKSLLAGKTGERLFAGCLRIVDDGLLPGGMATTPFDGEGVPMQRTLLVEGGVLQGLLYNSYCARKDGVASTGNATRSGVKSPPHMGVSNFFIENGLTPFAELLKGIDQGVLVTSVMGMHTANPISGDFSVGAAGFFIENGVVAYPIKGIAIAGNILDLFRDVDGIADDLRFFGAVGSPALRIAALDVSGE</sequence>
<dbReference type="RefSeq" id="WP_011938610.1">
    <property type="nucleotide sequence ID" value="NC_009483.1"/>
</dbReference>
<evidence type="ECO:0000259" key="4">
    <source>
        <dbReference type="Pfam" id="PF19290"/>
    </source>
</evidence>
<keyword evidence="6" id="KW-1185">Reference proteome</keyword>
<evidence type="ECO:0000313" key="5">
    <source>
        <dbReference type="EMBL" id="ABQ25904.1"/>
    </source>
</evidence>